<evidence type="ECO:0000313" key="2">
    <source>
        <dbReference type="EMBL" id="RCK43882.1"/>
    </source>
</evidence>
<accession>A0A367WTV9</accession>
<feature type="compositionally biased region" description="Low complexity" evidence="1">
    <location>
        <begin position="434"/>
        <end position="451"/>
    </location>
</feature>
<sequence length="522" mass="57517">MEKSVFAGLLLGAVMVLGGCEITQQDAHQSLVEEIRYRGNNPYIKDAELKELEKRIQTIAVAPDTQGAPYEAQFNPRNQAILDNFNDQYDHAAMMRDINLARTGFEAAVAARYPRIGVTTDCDIADKNAFFINIEDQPNRFDWQFMQGDCQNGLAHGVARAAARNPDAEFVGRFDNGIMLDGVFTTTLPDGVRLIQIGGIPYEGRIARLLTSKFDANGFQWHRYGDFNIENSFDGFGINIWGYTNKMVVYAAGHFANKKLNGFSAKQALRDVEDAKVWMTWMGMYVDDQLNGLGAWTNGLNRIQVGQWKDGSLHGIVYGQFASYYGDHHEFYVGRYENGNRQGAFQVLAQNSFAEEEVVEHYQNGNYVDNSEDDFDFGQLFVAATGAAIIGGADIPDAAKLDIGTAFIADVMGDTGGTNMQSLQNTYQQQKPKGNGTLGAAGTTTNVAGTGDKPAGDLNTYNAQITCEQTGITRTIPVPYRTEACRIAAIDFAQTFACNKLDQERVTRNCQSACGHPQCLQQ</sequence>
<reference evidence="2 3" key="1">
    <citation type="submission" date="2014-07" db="EMBL/GenBank/DDBJ databases">
        <title>Draft genome sequence of Thalassospira profundimaris S25-3-2.</title>
        <authorList>
            <person name="Lai Q."/>
            <person name="Shao Z."/>
        </authorList>
    </citation>
    <scope>NUCLEOTIDE SEQUENCE [LARGE SCALE GENOMIC DNA]</scope>
    <source>
        <strain evidence="2 3">S25-3-2</strain>
    </source>
</reference>
<evidence type="ECO:0000313" key="3">
    <source>
        <dbReference type="Proteomes" id="UP000252517"/>
    </source>
</evidence>
<dbReference type="AlphaFoldDB" id="A0A367WTV9"/>
<dbReference type="Proteomes" id="UP000252517">
    <property type="component" value="Unassembled WGS sequence"/>
</dbReference>
<feature type="region of interest" description="Disordered" evidence="1">
    <location>
        <begin position="431"/>
        <end position="455"/>
    </location>
</feature>
<proteinExistence type="predicted"/>
<dbReference type="PROSITE" id="PS51257">
    <property type="entry name" value="PROKAR_LIPOPROTEIN"/>
    <property type="match status" value="1"/>
</dbReference>
<dbReference type="RefSeq" id="WP_114090068.1">
    <property type="nucleotide sequence ID" value="NZ_JPWH01000023.1"/>
</dbReference>
<evidence type="ECO:0008006" key="4">
    <source>
        <dbReference type="Google" id="ProtNLM"/>
    </source>
</evidence>
<organism evidence="2 3">
    <name type="scientific">Thalassospira profundimaris</name>
    <dbReference type="NCBI Taxonomy" id="502049"/>
    <lineage>
        <taxon>Bacteria</taxon>
        <taxon>Pseudomonadati</taxon>
        <taxon>Pseudomonadota</taxon>
        <taxon>Alphaproteobacteria</taxon>
        <taxon>Rhodospirillales</taxon>
        <taxon>Thalassospiraceae</taxon>
        <taxon>Thalassospira</taxon>
    </lineage>
</organism>
<dbReference type="EMBL" id="JPWH01000023">
    <property type="protein sequence ID" value="RCK43882.1"/>
    <property type="molecule type" value="Genomic_DNA"/>
</dbReference>
<evidence type="ECO:0000256" key="1">
    <source>
        <dbReference type="SAM" id="MobiDB-lite"/>
    </source>
</evidence>
<comment type="caution">
    <text evidence="2">The sequence shown here is derived from an EMBL/GenBank/DDBJ whole genome shotgun (WGS) entry which is preliminary data.</text>
</comment>
<name>A0A367WTV9_9PROT</name>
<protein>
    <recommendedName>
        <fullName evidence="4">Lipoprotein</fullName>
    </recommendedName>
</protein>
<gene>
    <name evidence="2" type="ORF">TH25_20805</name>
</gene>
<dbReference type="OrthoDB" id="7060437at2"/>
<dbReference type="SUPFAM" id="SSF82185">
    <property type="entry name" value="Histone H3 K4-specific methyltransferase SET7/9 N-terminal domain"/>
    <property type="match status" value="1"/>
</dbReference>